<dbReference type="InterPro" id="IPR023696">
    <property type="entry name" value="Ureohydrolase_dom_sf"/>
</dbReference>
<dbReference type="InterPro" id="IPR006035">
    <property type="entry name" value="Ureohydrolase"/>
</dbReference>
<dbReference type="GO" id="GO:0046872">
    <property type="term" value="F:metal ion binding"/>
    <property type="evidence" value="ECO:0007669"/>
    <property type="project" value="InterPro"/>
</dbReference>
<proteinExistence type="inferred from homology"/>
<name>A0A1G7YVZ1_ANETH</name>
<reference evidence="3 4" key="1">
    <citation type="submission" date="2016-10" db="EMBL/GenBank/DDBJ databases">
        <authorList>
            <person name="de Groot N.N."/>
        </authorList>
    </citation>
    <scope>NUCLEOTIDE SEQUENCE [LARGE SCALE GENOMIC DNA]</scope>
    <source>
        <strain evidence="3 4">L 420-91</strain>
    </source>
</reference>
<comment type="similarity">
    <text evidence="1">Belongs to the arginase family.</text>
</comment>
<dbReference type="Gene3D" id="3.40.800.10">
    <property type="entry name" value="Ureohydrolase domain"/>
    <property type="match status" value="1"/>
</dbReference>
<dbReference type="EMBL" id="CP080764">
    <property type="protein sequence ID" value="QYY44263.1"/>
    <property type="molecule type" value="Genomic_DNA"/>
</dbReference>
<protein>
    <submittedName>
        <fullName evidence="3">Arginase family enzyme</fullName>
    </submittedName>
    <submittedName>
        <fullName evidence="2">Arginase family protein</fullName>
    </submittedName>
</protein>
<dbReference type="AlphaFoldDB" id="A0A1G7YVZ1"/>
<dbReference type="GeneID" id="97141475"/>
<evidence type="ECO:0000313" key="3">
    <source>
        <dbReference type="EMBL" id="SDH00399.1"/>
    </source>
</evidence>
<reference evidence="2 5" key="2">
    <citation type="submission" date="2021-08" db="EMBL/GenBank/DDBJ databases">
        <title>Complete genome sequence of the strain Aneurinibacillus thermoaerophilus CCM 8960.</title>
        <authorList>
            <person name="Musilova J."/>
            <person name="Kourilova X."/>
            <person name="Pernicova I."/>
            <person name="Bezdicek M."/>
            <person name="Lengerova M."/>
            <person name="Obruca S."/>
            <person name="Sedlar K."/>
        </authorList>
    </citation>
    <scope>NUCLEOTIDE SEQUENCE [LARGE SCALE GENOMIC DNA]</scope>
    <source>
        <strain evidence="2 5">CCM 8960</strain>
    </source>
</reference>
<evidence type="ECO:0000313" key="5">
    <source>
        <dbReference type="Proteomes" id="UP000826616"/>
    </source>
</evidence>
<evidence type="ECO:0000313" key="4">
    <source>
        <dbReference type="Proteomes" id="UP000198956"/>
    </source>
</evidence>
<dbReference type="GO" id="GO:0008783">
    <property type="term" value="F:agmatinase activity"/>
    <property type="evidence" value="ECO:0007669"/>
    <property type="project" value="TreeGrafter"/>
</dbReference>
<dbReference type="OrthoDB" id="9805406at2"/>
<dbReference type="EMBL" id="FNDE01000008">
    <property type="protein sequence ID" value="SDH00399.1"/>
    <property type="molecule type" value="Genomic_DNA"/>
</dbReference>
<accession>A0A1G7YVZ1</accession>
<dbReference type="PANTHER" id="PTHR11358">
    <property type="entry name" value="ARGINASE/AGMATINASE"/>
    <property type="match status" value="1"/>
</dbReference>
<gene>
    <name evidence="2" type="ORF">K3F53_08845</name>
    <name evidence="3" type="ORF">SAMN04489735_100815</name>
</gene>
<dbReference type="RefSeq" id="WP_091260198.1">
    <property type="nucleotide sequence ID" value="NZ_CP080764.1"/>
</dbReference>
<evidence type="ECO:0000256" key="1">
    <source>
        <dbReference type="PROSITE-ProRule" id="PRU00742"/>
    </source>
</evidence>
<evidence type="ECO:0000313" key="2">
    <source>
        <dbReference type="EMBL" id="QYY44263.1"/>
    </source>
</evidence>
<dbReference type="GO" id="GO:0033389">
    <property type="term" value="P:putrescine biosynthetic process from arginine, via agmatine"/>
    <property type="evidence" value="ECO:0007669"/>
    <property type="project" value="TreeGrafter"/>
</dbReference>
<dbReference type="Proteomes" id="UP000198956">
    <property type="component" value="Unassembled WGS sequence"/>
</dbReference>
<sequence length="259" mass="29570">MGLLYDDLTICNFDHVYIPQTNLLALPHTWIECEDIEHTNGYCEQDSFRLIAERLHQRRHPGGITFVGNGNYHYVSRTLLQEVDRPFTLILLDNHTDMMTNVPQHFLSCGSWVVDALLHLPLLRHVILIGTRSDLAAQIDPHFSSYITVFTSQQLRETNINTFISSILLSIHTDTVYISIDKDVLSPEEVETNWDQGVMTLAQLQAIVKALIHCSAKIYGVDICGELPVSPLDVFHQDKQMSIRKNEKVNLEILQTIYS</sequence>
<keyword evidence="5" id="KW-1185">Reference proteome</keyword>
<dbReference type="Proteomes" id="UP000826616">
    <property type="component" value="Chromosome"/>
</dbReference>
<dbReference type="PANTHER" id="PTHR11358:SF41">
    <property type="entry name" value="ARGINASE"/>
    <property type="match status" value="1"/>
</dbReference>
<organism evidence="3 4">
    <name type="scientific">Aneurinibacillus thermoaerophilus</name>
    <dbReference type="NCBI Taxonomy" id="143495"/>
    <lineage>
        <taxon>Bacteria</taxon>
        <taxon>Bacillati</taxon>
        <taxon>Bacillota</taxon>
        <taxon>Bacilli</taxon>
        <taxon>Bacillales</taxon>
        <taxon>Paenibacillaceae</taxon>
        <taxon>Aneurinibacillus group</taxon>
        <taxon>Aneurinibacillus</taxon>
    </lineage>
</organism>
<dbReference type="Pfam" id="PF00491">
    <property type="entry name" value="Arginase"/>
    <property type="match status" value="1"/>
</dbReference>
<dbReference type="PROSITE" id="PS51409">
    <property type="entry name" value="ARGINASE_2"/>
    <property type="match status" value="1"/>
</dbReference>
<dbReference type="SUPFAM" id="SSF52768">
    <property type="entry name" value="Arginase/deacetylase"/>
    <property type="match status" value="1"/>
</dbReference>